<dbReference type="NCBIfam" id="NF007739">
    <property type="entry name" value="PRK10419.1"/>
    <property type="match status" value="2"/>
</dbReference>
<dbReference type="GO" id="GO:0015833">
    <property type="term" value="P:peptide transport"/>
    <property type="evidence" value="ECO:0007669"/>
    <property type="project" value="InterPro"/>
</dbReference>
<dbReference type="InterPro" id="IPR050319">
    <property type="entry name" value="ABC_transp_ATP-bind"/>
</dbReference>
<dbReference type="InterPro" id="IPR003439">
    <property type="entry name" value="ABC_transporter-like_ATP-bd"/>
</dbReference>
<feature type="domain" description="ABC transporter" evidence="6">
    <location>
        <begin position="23"/>
        <end position="271"/>
    </location>
</feature>
<evidence type="ECO:0000256" key="3">
    <source>
        <dbReference type="ARBA" id="ARBA00022448"/>
    </source>
</evidence>
<keyword evidence="3" id="KW-0813">Transport</keyword>
<dbReference type="Proteomes" id="UP000033411">
    <property type="component" value="Unassembled WGS sequence"/>
</dbReference>
<dbReference type="GO" id="GO:0055085">
    <property type="term" value="P:transmembrane transport"/>
    <property type="evidence" value="ECO:0007669"/>
    <property type="project" value="UniProtKB-ARBA"/>
</dbReference>
<dbReference type="GO" id="GO:0016887">
    <property type="term" value="F:ATP hydrolysis activity"/>
    <property type="evidence" value="ECO:0007669"/>
    <property type="project" value="InterPro"/>
</dbReference>
<dbReference type="GO" id="GO:0005886">
    <property type="term" value="C:plasma membrane"/>
    <property type="evidence" value="ECO:0007669"/>
    <property type="project" value="UniProtKB-SubCell"/>
</dbReference>
<dbReference type="InterPro" id="IPR027417">
    <property type="entry name" value="P-loop_NTPase"/>
</dbReference>
<organism evidence="7 8">
    <name type="scientific">Devosia epidermidihirudinis</name>
    <dbReference type="NCBI Taxonomy" id="1293439"/>
    <lineage>
        <taxon>Bacteria</taxon>
        <taxon>Pseudomonadati</taxon>
        <taxon>Pseudomonadota</taxon>
        <taxon>Alphaproteobacteria</taxon>
        <taxon>Hyphomicrobiales</taxon>
        <taxon>Devosiaceae</taxon>
        <taxon>Devosia</taxon>
    </lineage>
</organism>
<dbReference type="Pfam" id="PF08352">
    <property type="entry name" value="oligo_HPY"/>
    <property type="match status" value="2"/>
</dbReference>
<proteinExistence type="inferred from homology"/>
<gene>
    <name evidence="7" type="ORF">WH87_07720</name>
</gene>
<keyword evidence="5 7" id="KW-0067">ATP-binding</keyword>
<evidence type="ECO:0000313" key="8">
    <source>
        <dbReference type="Proteomes" id="UP000033411"/>
    </source>
</evidence>
<evidence type="ECO:0000313" key="7">
    <source>
        <dbReference type="EMBL" id="KKC38783.1"/>
    </source>
</evidence>
<dbReference type="GO" id="GO:0005524">
    <property type="term" value="F:ATP binding"/>
    <property type="evidence" value="ECO:0007669"/>
    <property type="project" value="UniProtKB-KW"/>
</dbReference>
<dbReference type="OrthoDB" id="9802264at2"/>
<keyword evidence="8" id="KW-1185">Reference proteome</keyword>
<dbReference type="EMBL" id="LANJ01000012">
    <property type="protein sequence ID" value="KKC38783.1"/>
    <property type="molecule type" value="Genomic_DNA"/>
</dbReference>
<dbReference type="STRING" id="1293439.WH87_07720"/>
<accession>A0A0F5QDI3</accession>
<protein>
    <submittedName>
        <fullName evidence="7">ABC transporter ATP-binding protein</fullName>
    </submittedName>
</protein>
<comment type="subcellular location">
    <subcellularLocation>
        <location evidence="1">Cell inner membrane</location>
        <topology evidence="1">Peripheral membrane protein</topology>
    </subcellularLocation>
</comment>
<sequence length="568" mass="60933">MSLVPELLDHPAIETSAKPVLDIRDLTVSFALRKGEFVAVDGISLSVAPGEVLGVIGESGAGKSMTGAAVIGLIDPPGRIASGEIRLSGARIDTLSTKDLANLRGRRIGTVFQDPLTSLNPLYTIGHQLTETIRTHLSLDAIAARQRAIDLLNEVGIPDPERRLDAYPHQFSGGQRQRIVIALAIAADPELIIADEPTSALDVSVQAQIIKLLRKLADSRGVAILLITHDMGVIAEIADRVVVMHTGKIVETGTARAIIGTPQRAYTQRLIEAIPSISDTTKRPKALPSAPLVEVENLSCSFALPSTLVDRLRTGAAPTIKAVDGVSFTIGRGQSFGLVGESGSGKSTTARLLAGLLPSTGGTVRINGTVVTRGRSGRQRGQTQMIFQDPYASLNPRWRVRDIIAEPIRTLGLATNASEIEDRVAELLRRVRLDPASLAKYPHQFSGGQRQRIAIARALSSQPEFIICDEPTSSLDVSVQAQVLDLMAELQAEFGLTYLLISHNLAVVRQMADWVGVMQNGTLVESGPVQSVFEQPQAEYTQALLAAVPDISHLRGSSVKPSKTRRKR</sequence>
<dbReference type="PROSITE" id="PS50893">
    <property type="entry name" value="ABC_TRANSPORTER_2"/>
    <property type="match status" value="2"/>
</dbReference>
<name>A0A0F5QDI3_9HYPH</name>
<feature type="domain" description="ABC transporter" evidence="6">
    <location>
        <begin position="293"/>
        <end position="545"/>
    </location>
</feature>
<evidence type="ECO:0000256" key="2">
    <source>
        <dbReference type="ARBA" id="ARBA00005417"/>
    </source>
</evidence>
<dbReference type="SUPFAM" id="SSF52540">
    <property type="entry name" value="P-loop containing nucleoside triphosphate hydrolases"/>
    <property type="match status" value="2"/>
</dbReference>
<dbReference type="SMART" id="SM00382">
    <property type="entry name" value="AAA"/>
    <property type="match status" value="2"/>
</dbReference>
<dbReference type="PANTHER" id="PTHR43776:SF7">
    <property type="entry name" value="D,D-DIPEPTIDE TRANSPORT ATP-BINDING PROTEIN DDPF-RELATED"/>
    <property type="match status" value="1"/>
</dbReference>
<comment type="similarity">
    <text evidence="2">Belongs to the ABC transporter superfamily.</text>
</comment>
<evidence type="ECO:0000256" key="4">
    <source>
        <dbReference type="ARBA" id="ARBA00022741"/>
    </source>
</evidence>
<evidence type="ECO:0000259" key="6">
    <source>
        <dbReference type="PROSITE" id="PS50893"/>
    </source>
</evidence>
<reference evidence="7 8" key="1">
    <citation type="submission" date="2015-03" db="EMBL/GenBank/DDBJ databases">
        <authorList>
            <person name="Lepp D."/>
            <person name="Hassan Y.I."/>
            <person name="Li X.-Z."/>
            <person name="Zhou T."/>
        </authorList>
    </citation>
    <scope>NUCLEOTIDE SEQUENCE [LARGE SCALE GENOMIC DNA]</scope>
    <source>
        <strain evidence="7 8">E84</strain>
    </source>
</reference>
<dbReference type="InterPro" id="IPR003593">
    <property type="entry name" value="AAA+_ATPase"/>
</dbReference>
<keyword evidence="4" id="KW-0547">Nucleotide-binding</keyword>
<comment type="caution">
    <text evidence="7">The sequence shown here is derived from an EMBL/GenBank/DDBJ whole genome shotgun (WGS) entry which is preliminary data.</text>
</comment>
<dbReference type="InterPro" id="IPR013563">
    <property type="entry name" value="Oligopep_ABC_C"/>
</dbReference>
<evidence type="ECO:0000256" key="5">
    <source>
        <dbReference type="ARBA" id="ARBA00022840"/>
    </source>
</evidence>
<dbReference type="PANTHER" id="PTHR43776">
    <property type="entry name" value="TRANSPORT ATP-BINDING PROTEIN"/>
    <property type="match status" value="1"/>
</dbReference>
<dbReference type="InterPro" id="IPR017871">
    <property type="entry name" value="ABC_transporter-like_CS"/>
</dbReference>
<dbReference type="Gene3D" id="3.40.50.300">
    <property type="entry name" value="P-loop containing nucleotide triphosphate hydrolases"/>
    <property type="match status" value="2"/>
</dbReference>
<dbReference type="PATRIC" id="fig|1293439.3.peg.1117"/>
<evidence type="ECO:0000256" key="1">
    <source>
        <dbReference type="ARBA" id="ARBA00004417"/>
    </source>
</evidence>
<dbReference type="AlphaFoldDB" id="A0A0F5QDI3"/>
<dbReference type="CDD" id="cd03257">
    <property type="entry name" value="ABC_NikE_OppD_transporters"/>
    <property type="match status" value="2"/>
</dbReference>
<dbReference type="Pfam" id="PF00005">
    <property type="entry name" value="ABC_tran"/>
    <property type="match status" value="2"/>
</dbReference>
<dbReference type="FunFam" id="3.40.50.300:FF:000016">
    <property type="entry name" value="Oligopeptide ABC transporter ATP-binding component"/>
    <property type="match status" value="1"/>
</dbReference>
<dbReference type="PROSITE" id="PS00211">
    <property type="entry name" value="ABC_TRANSPORTER_1"/>
    <property type="match status" value="2"/>
</dbReference>
<dbReference type="NCBIfam" id="NF008453">
    <property type="entry name" value="PRK11308.1"/>
    <property type="match status" value="2"/>
</dbReference>
<dbReference type="RefSeq" id="WP_046140298.1">
    <property type="nucleotide sequence ID" value="NZ_LANJ01000012.1"/>
</dbReference>